<proteinExistence type="predicted"/>
<keyword evidence="2" id="KW-1185">Reference proteome</keyword>
<sequence>MRSVARIVTAIAMEADLVEQNVPIEWFVEELFDPMHFSTDIRNGTSQMLTYFPKWVERPQSTFSTLRKPDWMAQKDIDSLRLNIVSDKFHTVFLNFLEDGLEFLRNITYSFYDDKRLASPQFRKFARAEALAFQQIRVIEYYEKSIKYAVGTQAQLNLTSSNVDDEFFRIFLRRALPRPVYGKQYTAGFINGYSDLVGLTALLDDSFVRSAIGSFSPDTLKRVKWITDRMGLKGTTWQQYSNVERAFNGGGIEISKKFRDTVATIERSLEEIKENCFRKNVTFSNKEDVLKVLHALRELSGTAFTNISSDTLSTEINNFERIVEELGDLSTILEPMVLMSKCVSVIKSHDVRVQDMFANSEYTGYADFELPTDTWSLALNESLTTVADNIFASIDNVQDAIDEFNSDNFTAQESETSLTFKEVRKYVQPFGDAVNALVAIQEITNKVPALEDFIKNEPLVKFEISRMTGRKVKARLTQLWGADMAETVASFLAKFNQILRALPDTSGETLCDFESHFTALKGLYGFDLNATLKNKLLVLNEFCAGRPCPPSFWKMDYTLRTLSNLDWKMVHFDGYLDAAPHALRNIDLVFKHSPPHLVVCNTDLDCLHIPNALCNPAFQNLPFGASPESMMQGTGYCKVERPILPNHFAHQAFTNIPRNKSWFTVNGMSCDLHEDCVGASDSLVNATQKPFTVAYCNKKTVSGNGVCQVYRLANNTAACGIYEPVIPYVYCSGGTAELSMASGPNKSFCGESGVCCHVDHNKTVKLPTCRWGESYAVKCRSNSECTKKNSFCNRENSTAKEDGFCCQATTVCPDTVTYPIFEPPCRISESTGASICPVRGGKCVLDRCCPALKVNANGVISASPRVSYRTTRACHPLRDNVSVVHGFCDPQTERIVVIGRRMDNRDLTTKPDYEKRCRFNR</sequence>
<name>A0A8R1HRL7_CAEJA</name>
<reference evidence="2" key="1">
    <citation type="submission" date="2010-08" db="EMBL/GenBank/DDBJ databases">
        <authorList>
            <consortium name="Caenorhabditis japonica Sequencing Consortium"/>
            <person name="Wilson R.K."/>
        </authorList>
    </citation>
    <scope>NUCLEOTIDE SEQUENCE [LARGE SCALE GENOMIC DNA]</scope>
    <source>
        <strain evidence="2">DF5081</strain>
    </source>
</reference>
<dbReference type="AlphaFoldDB" id="A0A8R1HRL7"/>
<evidence type="ECO:0000313" key="1">
    <source>
        <dbReference type="EnsemblMetazoa" id="CJA09685.1"/>
    </source>
</evidence>
<protein>
    <submittedName>
        <fullName evidence="1">WSN domain-containing protein</fullName>
    </submittedName>
</protein>
<accession>A0A8R1HRL7</accession>
<dbReference type="Proteomes" id="UP000005237">
    <property type="component" value="Unassembled WGS sequence"/>
</dbReference>
<reference evidence="1" key="2">
    <citation type="submission" date="2022-06" db="UniProtKB">
        <authorList>
            <consortium name="EnsemblMetazoa"/>
        </authorList>
    </citation>
    <scope>IDENTIFICATION</scope>
    <source>
        <strain evidence="1">DF5081</strain>
    </source>
</reference>
<dbReference type="PANTHER" id="PTHR31227:SF1">
    <property type="entry name" value="DOMAIN OF UNKNOWN FUNCTION WSN DOMAIN-CONTAINING PROTEIN"/>
    <property type="match status" value="1"/>
</dbReference>
<dbReference type="PANTHER" id="PTHR31227">
    <property type="entry name" value="PROTEIN CBG15697"/>
    <property type="match status" value="1"/>
</dbReference>
<dbReference type="EnsemblMetazoa" id="CJA09685.1">
    <property type="protein sequence ID" value="CJA09685.1"/>
    <property type="gene ID" value="WBGene00128888"/>
</dbReference>
<evidence type="ECO:0000313" key="2">
    <source>
        <dbReference type="Proteomes" id="UP000005237"/>
    </source>
</evidence>
<organism evidence="1 2">
    <name type="scientific">Caenorhabditis japonica</name>
    <dbReference type="NCBI Taxonomy" id="281687"/>
    <lineage>
        <taxon>Eukaryota</taxon>
        <taxon>Metazoa</taxon>
        <taxon>Ecdysozoa</taxon>
        <taxon>Nematoda</taxon>
        <taxon>Chromadorea</taxon>
        <taxon>Rhabditida</taxon>
        <taxon>Rhabditina</taxon>
        <taxon>Rhabditomorpha</taxon>
        <taxon>Rhabditoidea</taxon>
        <taxon>Rhabditidae</taxon>
        <taxon>Peloderinae</taxon>
        <taxon>Caenorhabditis</taxon>
    </lineage>
</organism>